<dbReference type="SUPFAM" id="SSF49764">
    <property type="entry name" value="HSP20-like chaperones"/>
    <property type="match status" value="1"/>
</dbReference>
<dbReference type="InterPro" id="IPR002068">
    <property type="entry name" value="A-crystallin/Hsp20_dom"/>
</dbReference>
<dbReference type="Pfam" id="PF00011">
    <property type="entry name" value="HSP20"/>
    <property type="match status" value="1"/>
</dbReference>
<name>A0A1C7DPI8_9BACL</name>
<dbReference type="KEGG" id="phc:BBI08_05445"/>
<evidence type="ECO:0000259" key="3">
    <source>
        <dbReference type="PROSITE" id="PS01031"/>
    </source>
</evidence>
<evidence type="ECO:0000256" key="1">
    <source>
        <dbReference type="PROSITE-ProRule" id="PRU00285"/>
    </source>
</evidence>
<dbReference type="Proteomes" id="UP000092687">
    <property type="component" value="Chromosome"/>
</dbReference>
<dbReference type="STRING" id="1215089.BBI08_05445"/>
<organism evidence="4 5">
    <name type="scientific">Planococcus halocryophilus</name>
    <dbReference type="NCBI Taxonomy" id="1215089"/>
    <lineage>
        <taxon>Bacteria</taxon>
        <taxon>Bacillati</taxon>
        <taxon>Bacillota</taxon>
        <taxon>Bacilli</taxon>
        <taxon>Bacillales</taxon>
        <taxon>Caryophanaceae</taxon>
        <taxon>Planococcus</taxon>
    </lineage>
</organism>
<reference evidence="5" key="1">
    <citation type="submission" date="2016-07" db="EMBL/GenBank/DDBJ databases">
        <authorList>
            <person name="See-Too W.S."/>
        </authorList>
    </citation>
    <scope>NUCLEOTIDE SEQUENCE [LARGE SCALE GENOMIC DNA]</scope>
    <source>
        <strain evidence="5">DSM 24743</strain>
    </source>
</reference>
<gene>
    <name evidence="4" type="ORF">BBI08_05445</name>
</gene>
<sequence>MRKFLSSKRDDFMPSLFKSRFETDLFAPFFLGIHYPKVAIREGESRHQLKVYVPGFSKKEINVEFRDGYLELESAYEEKKQTKENEDHYICKEKFYGSFKRSFYVGEIDENKISGSFKRGMLKRLRCLVNVFSKIRIKRSSIRKKNDIFE</sequence>
<dbReference type="AlphaFoldDB" id="A0A1C7DPI8"/>
<dbReference type="InterPro" id="IPR008978">
    <property type="entry name" value="HSP20-like_chaperone"/>
</dbReference>
<evidence type="ECO:0000256" key="2">
    <source>
        <dbReference type="RuleBase" id="RU003616"/>
    </source>
</evidence>
<feature type="domain" description="SHSP" evidence="3">
    <location>
        <begin position="29"/>
        <end position="145"/>
    </location>
</feature>
<dbReference type="OrthoDB" id="9811615at2"/>
<proteinExistence type="inferred from homology"/>
<dbReference type="PROSITE" id="PS01031">
    <property type="entry name" value="SHSP"/>
    <property type="match status" value="1"/>
</dbReference>
<protein>
    <recommendedName>
        <fullName evidence="3">SHSP domain-containing protein</fullName>
    </recommendedName>
</protein>
<keyword evidence="5" id="KW-1185">Reference proteome</keyword>
<comment type="similarity">
    <text evidence="1 2">Belongs to the small heat shock protein (HSP20) family.</text>
</comment>
<accession>A0A1C7DPI8</accession>
<dbReference type="Gene3D" id="2.60.40.790">
    <property type="match status" value="1"/>
</dbReference>
<dbReference type="RefSeq" id="WP_051041701.1">
    <property type="nucleotide sequence ID" value="NZ_CP016537.2"/>
</dbReference>
<dbReference type="EMBL" id="CP016537">
    <property type="protein sequence ID" value="ANU13314.1"/>
    <property type="molecule type" value="Genomic_DNA"/>
</dbReference>
<reference evidence="5" key="2">
    <citation type="submission" date="2016-10" db="EMBL/GenBank/DDBJ databases">
        <authorList>
            <person name="See-Too W.S."/>
        </authorList>
    </citation>
    <scope>NUCLEOTIDE SEQUENCE [LARGE SCALE GENOMIC DNA]</scope>
    <source>
        <strain evidence="5">DSM 24743</strain>
    </source>
</reference>
<evidence type="ECO:0000313" key="5">
    <source>
        <dbReference type="Proteomes" id="UP000092687"/>
    </source>
</evidence>
<evidence type="ECO:0000313" key="4">
    <source>
        <dbReference type="EMBL" id="ANU13314.1"/>
    </source>
</evidence>